<dbReference type="EMBL" id="GL385396">
    <property type="protein sequence ID" value="EJT78331.1"/>
    <property type="molecule type" value="Genomic_DNA"/>
</dbReference>
<keyword evidence="10" id="KW-1185">Reference proteome</keyword>
<evidence type="ECO:0000256" key="3">
    <source>
        <dbReference type="ARBA" id="ARBA00022737"/>
    </source>
</evidence>
<dbReference type="InterPro" id="IPR011990">
    <property type="entry name" value="TPR-like_helical_dom_sf"/>
</dbReference>
<dbReference type="Gene3D" id="1.25.40.10">
    <property type="entry name" value="Tetratricopeptide repeat domain"/>
    <property type="match status" value="1"/>
</dbReference>
<accession>J3NQ75</accession>
<dbReference type="GO" id="GO:0061630">
    <property type="term" value="F:ubiquitin protein ligase activity"/>
    <property type="evidence" value="ECO:0007669"/>
    <property type="project" value="UniProtKB-EC"/>
</dbReference>
<dbReference type="GO" id="GO:0000209">
    <property type="term" value="P:protein polyubiquitination"/>
    <property type="evidence" value="ECO:0007669"/>
    <property type="project" value="TreeGrafter"/>
</dbReference>
<evidence type="ECO:0000256" key="6">
    <source>
        <dbReference type="PROSITE-ProRule" id="PRU00339"/>
    </source>
</evidence>
<dbReference type="PROSITE" id="PS51698">
    <property type="entry name" value="U_BOX"/>
    <property type="match status" value="1"/>
</dbReference>
<dbReference type="SMART" id="SM00504">
    <property type="entry name" value="Ubox"/>
    <property type="match status" value="1"/>
</dbReference>
<dbReference type="RefSeq" id="XP_009219476.1">
    <property type="nucleotide sequence ID" value="XM_009221212.1"/>
</dbReference>
<keyword evidence="2" id="KW-0808">Transferase</keyword>
<comment type="catalytic activity">
    <reaction evidence="1">
        <text>S-ubiquitinyl-[E2 ubiquitin-conjugating enzyme]-L-cysteine + [acceptor protein]-L-lysine = [E2 ubiquitin-conjugating enzyme]-L-cysteine + N(6)-ubiquitinyl-[acceptor protein]-L-lysine.</text>
        <dbReference type="EC" id="2.3.2.27"/>
    </reaction>
</comment>
<dbReference type="GO" id="GO:0005737">
    <property type="term" value="C:cytoplasm"/>
    <property type="evidence" value="ECO:0007669"/>
    <property type="project" value="TreeGrafter"/>
</dbReference>
<dbReference type="EnsemblFungi" id="EJT78331">
    <property type="protein sequence ID" value="EJT78331"/>
    <property type="gene ID" value="GGTG_03432"/>
</dbReference>
<dbReference type="Pfam" id="PF04564">
    <property type="entry name" value="U-box"/>
    <property type="match status" value="1"/>
</dbReference>
<feature type="repeat" description="TPR" evidence="6">
    <location>
        <begin position="4"/>
        <end position="37"/>
    </location>
</feature>
<evidence type="ECO:0000256" key="4">
    <source>
        <dbReference type="ARBA" id="ARBA00022786"/>
    </source>
</evidence>
<evidence type="ECO:0000256" key="2">
    <source>
        <dbReference type="ARBA" id="ARBA00022679"/>
    </source>
</evidence>
<dbReference type="SUPFAM" id="SSF57850">
    <property type="entry name" value="RING/U-box"/>
    <property type="match status" value="1"/>
</dbReference>
<dbReference type="HOGENOM" id="CLU_056455_1_1_1"/>
<evidence type="ECO:0000313" key="8">
    <source>
        <dbReference type="EMBL" id="EJT78331.1"/>
    </source>
</evidence>
<dbReference type="STRING" id="644352.J3NQ75"/>
<dbReference type="PANTHER" id="PTHR46803:SF2">
    <property type="entry name" value="E3 UBIQUITIN-PROTEIN LIGASE CHIP"/>
    <property type="match status" value="1"/>
</dbReference>
<dbReference type="GO" id="GO:0051087">
    <property type="term" value="F:protein-folding chaperone binding"/>
    <property type="evidence" value="ECO:0007669"/>
    <property type="project" value="TreeGrafter"/>
</dbReference>
<reference evidence="8" key="2">
    <citation type="submission" date="2010-07" db="EMBL/GenBank/DDBJ databases">
        <authorList>
            <consortium name="The Broad Institute Genome Sequencing Platform"/>
            <consortium name="Broad Institute Genome Sequencing Center for Infectious Disease"/>
            <person name="Ma L.-J."/>
            <person name="Dead R."/>
            <person name="Young S."/>
            <person name="Zeng Q."/>
            <person name="Koehrsen M."/>
            <person name="Alvarado L."/>
            <person name="Berlin A."/>
            <person name="Chapman S.B."/>
            <person name="Chen Z."/>
            <person name="Freedman E."/>
            <person name="Gellesch M."/>
            <person name="Goldberg J."/>
            <person name="Griggs A."/>
            <person name="Gujja S."/>
            <person name="Heilman E.R."/>
            <person name="Heiman D."/>
            <person name="Hepburn T."/>
            <person name="Howarth C."/>
            <person name="Jen D."/>
            <person name="Larson L."/>
            <person name="Mehta T."/>
            <person name="Neiman D."/>
            <person name="Pearson M."/>
            <person name="Roberts A."/>
            <person name="Saif S."/>
            <person name="Shea T."/>
            <person name="Shenoy N."/>
            <person name="Sisk P."/>
            <person name="Stolte C."/>
            <person name="Sykes S."/>
            <person name="Walk T."/>
            <person name="White J."/>
            <person name="Yandava C."/>
            <person name="Haas B."/>
            <person name="Nusbaum C."/>
            <person name="Birren B."/>
        </authorList>
    </citation>
    <scope>NUCLEOTIDE SEQUENCE</scope>
    <source>
        <strain evidence="8">R3-111a-1</strain>
    </source>
</reference>
<dbReference type="Pfam" id="PF13414">
    <property type="entry name" value="TPR_11"/>
    <property type="match status" value="1"/>
</dbReference>
<evidence type="ECO:0000313" key="9">
    <source>
        <dbReference type="EnsemblFungi" id="EJT78331"/>
    </source>
</evidence>
<dbReference type="Gene3D" id="3.30.40.10">
    <property type="entry name" value="Zinc/RING finger domain, C3HC4 (zinc finger)"/>
    <property type="match status" value="1"/>
</dbReference>
<proteinExistence type="predicted"/>
<dbReference type="SMART" id="SM00028">
    <property type="entry name" value="TPR"/>
    <property type="match status" value="2"/>
</dbReference>
<dbReference type="InterPro" id="IPR003613">
    <property type="entry name" value="Ubox_domain"/>
</dbReference>
<keyword evidence="5" id="KW-0697">Rotamase</keyword>
<dbReference type="PROSITE" id="PS50005">
    <property type="entry name" value="TPR"/>
    <property type="match status" value="1"/>
</dbReference>
<dbReference type="SUPFAM" id="SSF48452">
    <property type="entry name" value="TPR-like"/>
    <property type="match status" value="1"/>
</dbReference>
<dbReference type="AlphaFoldDB" id="J3NQ75"/>
<dbReference type="GO" id="GO:0043161">
    <property type="term" value="P:proteasome-mediated ubiquitin-dependent protein catabolic process"/>
    <property type="evidence" value="ECO:0007669"/>
    <property type="project" value="TreeGrafter"/>
</dbReference>
<gene>
    <name evidence="9" type="primary">20343890</name>
    <name evidence="8" type="ORF">GGTG_03432</name>
</gene>
<dbReference type="GO" id="GO:0045862">
    <property type="term" value="P:positive regulation of proteolysis"/>
    <property type="evidence" value="ECO:0007669"/>
    <property type="project" value="TreeGrafter"/>
</dbReference>
<dbReference type="OrthoDB" id="629492at2759"/>
<protein>
    <recommendedName>
        <fullName evidence="7">U-box domain-containing protein</fullName>
    </recommendedName>
</protein>
<sequence length="284" mass="31950">MAEATRLKEEGNRHFQQGDFTGAESLYSQAIILDPKNAALFTNRAMARLKQSFWDLAISDCADCLKLAPDSFKAHYYMAQAKAEERFDLDGALAHATRAHQLCVAAGDRSLPKYAELVLRCKKDRWEDRERRREREDVRLEAEVLALLGRERDGELEALRAEGGGGDDGDGGGDEAVRHMVTEDYAAKAKQIADVFERSRSAAAKRRAVPDWAIDDIGFGFMVDPVITKTGKSYERATIMEHLRRHPTDPLTREPLRPSDLRPNIGLKQACDEFLDENGWAADW</sequence>
<keyword evidence="4" id="KW-0833">Ubl conjugation pathway</keyword>
<keyword evidence="5" id="KW-0413">Isomerase</keyword>
<dbReference type="GO" id="GO:0003755">
    <property type="term" value="F:peptidyl-prolyl cis-trans isomerase activity"/>
    <property type="evidence" value="ECO:0007669"/>
    <property type="project" value="UniProtKB-KW"/>
</dbReference>
<evidence type="ECO:0000256" key="5">
    <source>
        <dbReference type="ARBA" id="ARBA00023110"/>
    </source>
</evidence>
<dbReference type="GO" id="GO:0006515">
    <property type="term" value="P:protein quality control for misfolded or incompletely synthesized proteins"/>
    <property type="evidence" value="ECO:0007669"/>
    <property type="project" value="TreeGrafter"/>
</dbReference>
<reference evidence="9" key="5">
    <citation type="submission" date="2018-04" db="UniProtKB">
        <authorList>
            <consortium name="EnsemblFungi"/>
        </authorList>
    </citation>
    <scope>IDENTIFICATION</scope>
    <source>
        <strain evidence="9">R3-111a-1</strain>
    </source>
</reference>
<reference evidence="9" key="4">
    <citation type="journal article" date="2015" name="G3 (Bethesda)">
        <title>Genome sequences of three phytopathogenic species of the Magnaporthaceae family of fungi.</title>
        <authorList>
            <person name="Okagaki L.H."/>
            <person name="Nunes C.C."/>
            <person name="Sailsbery J."/>
            <person name="Clay B."/>
            <person name="Brown D."/>
            <person name="John T."/>
            <person name="Oh Y."/>
            <person name="Young N."/>
            <person name="Fitzgerald M."/>
            <person name="Haas B.J."/>
            <person name="Zeng Q."/>
            <person name="Young S."/>
            <person name="Adiconis X."/>
            <person name="Fan L."/>
            <person name="Levin J.Z."/>
            <person name="Mitchell T.K."/>
            <person name="Okubara P.A."/>
            <person name="Farman M.L."/>
            <person name="Kohn L.M."/>
            <person name="Birren B."/>
            <person name="Ma L.-J."/>
            <person name="Dean R.A."/>
        </authorList>
    </citation>
    <scope>NUCLEOTIDE SEQUENCE</scope>
    <source>
        <strain evidence="9">R3-111a-1</strain>
    </source>
</reference>
<dbReference type="VEuPathDB" id="FungiDB:GGTG_03432"/>
<evidence type="ECO:0000256" key="1">
    <source>
        <dbReference type="ARBA" id="ARBA00000900"/>
    </source>
</evidence>
<evidence type="ECO:0000259" key="7">
    <source>
        <dbReference type="PROSITE" id="PS51698"/>
    </source>
</evidence>
<keyword evidence="3" id="KW-0677">Repeat</keyword>
<dbReference type="eggNOG" id="KOG4642">
    <property type="taxonomic scope" value="Eukaryota"/>
</dbReference>
<dbReference type="GeneID" id="20343890"/>
<keyword evidence="6" id="KW-0802">TPR repeat</keyword>
<organism evidence="8">
    <name type="scientific">Gaeumannomyces tritici (strain R3-111a-1)</name>
    <name type="common">Wheat and barley take-all root rot fungus</name>
    <name type="synonym">Gaeumannomyces graminis var. tritici</name>
    <dbReference type="NCBI Taxonomy" id="644352"/>
    <lineage>
        <taxon>Eukaryota</taxon>
        <taxon>Fungi</taxon>
        <taxon>Dikarya</taxon>
        <taxon>Ascomycota</taxon>
        <taxon>Pezizomycotina</taxon>
        <taxon>Sordariomycetes</taxon>
        <taxon>Sordariomycetidae</taxon>
        <taxon>Magnaporthales</taxon>
        <taxon>Magnaporthaceae</taxon>
        <taxon>Gaeumannomyces</taxon>
    </lineage>
</organism>
<dbReference type="InterPro" id="IPR019734">
    <property type="entry name" value="TPR_rpt"/>
</dbReference>
<dbReference type="Proteomes" id="UP000006039">
    <property type="component" value="Unassembled WGS sequence"/>
</dbReference>
<reference evidence="8" key="3">
    <citation type="submission" date="2010-09" db="EMBL/GenBank/DDBJ databases">
        <title>Annotation of Gaeumannomyces graminis var. tritici R3-111a-1.</title>
        <authorList>
            <consortium name="The Broad Institute Genome Sequencing Platform"/>
            <person name="Ma L.-J."/>
            <person name="Dead R."/>
            <person name="Young S.K."/>
            <person name="Zeng Q."/>
            <person name="Gargeya S."/>
            <person name="Fitzgerald M."/>
            <person name="Haas B."/>
            <person name="Abouelleil A."/>
            <person name="Alvarado L."/>
            <person name="Arachchi H.M."/>
            <person name="Berlin A."/>
            <person name="Brown A."/>
            <person name="Chapman S.B."/>
            <person name="Chen Z."/>
            <person name="Dunbar C."/>
            <person name="Freedman E."/>
            <person name="Gearin G."/>
            <person name="Gellesch M."/>
            <person name="Goldberg J."/>
            <person name="Griggs A."/>
            <person name="Gujja S."/>
            <person name="Heiman D."/>
            <person name="Howarth C."/>
            <person name="Larson L."/>
            <person name="Lui A."/>
            <person name="MacDonald P.J.P."/>
            <person name="Mehta T."/>
            <person name="Montmayeur A."/>
            <person name="Murphy C."/>
            <person name="Neiman D."/>
            <person name="Pearson M."/>
            <person name="Priest M."/>
            <person name="Roberts A."/>
            <person name="Saif S."/>
            <person name="Shea T."/>
            <person name="Shenoy N."/>
            <person name="Sisk P."/>
            <person name="Stolte C."/>
            <person name="Sykes S."/>
            <person name="Yandava C."/>
            <person name="Wortman J."/>
            <person name="Nusbaum C."/>
            <person name="Birren B."/>
        </authorList>
    </citation>
    <scope>NUCLEOTIDE SEQUENCE</scope>
    <source>
        <strain evidence="8">R3-111a-1</strain>
    </source>
</reference>
<feature type="domain" description="U-box" evidence="7">
    <location>
        <begin position="208"/>
        <end position="281"/>
    </location>
</feature>
<evidence type="ECO:0000313" key="10">
    <source>
        <dbReference type="Proteomes" id="UP000006039"/>
    </source>
</evidence>
<reference evidence="10" key="1">
    <citation type="submission" date="2010-07" db="EMBL/GenBank/DDBJ databases">
        <title>The genome sequence of Gaeumannomyces graminis var. tritici strain R3-111a-1.</title>
        <authorList>
            <consortium name="The Broad Institute Genome Sequencing Platform"/>
            <person name="Ma L.-J."/>
            <person name="Dead R."/>
            <person name="Young S."/>
            <person name="Zeng Q."/>
            <person name="Koehrsen M."/>
            <person name="Alvarado L."/>
            <person name="Berlin A."/>
            <person name="Chapman S.B."/>
            <person name="Chen Z."/>
            <person name="Freedman E."/>
            <person name="Gellesch M."/>
            <person name="Goldberg J."/>
            <person name="Griggs A."/>
            <person name="Gujja S."/>
            <person name="Heilman E.R."/>
            <person name="Heiman D."/>
            <person name="Hepburn T."/>
            <person name="Howarth C."/>
            <person name="Jen D."/>
            <person name="Larson L."/>
            <person name="Mehta T."/>
            <person name="Neiman D."/>
            <person name="Pearson M."/>
            <person name="Roberts A."/>
            <person name="Saif S."/>
            <person name="Shea T."/>
            <person name="Shenoy N."/>
            <person name="Sisk P."/>
            <person name="Stolte C."/>
            <person name="Sykes S."/>
            <person name="Walk T."/>
            <person name="White J."/>
            <person name="Yandava C."/>
            <person name="Haas B."/>
            <person name="Nusbaum C."/>
            <person name="Birren B."/>
        </authorList>
    </citation>
    <scope>NUCLEOTIDE SEQUENCE [LARGE SCALE GENOMIC DNA]</scope>
    <source>
        <strain evidence="10">R3-111a-1</strain>
    </source>
</reference>
<name>J3NQ75_GAET3</name>
<dbReference type="PANTHER" id="PTHR46803">
    <property type="entry name" value="E3 UBIQUITIN-PROTEIN LIGASE CHIP"/>
    <property type="match status" value="1"/>
</dbReference>
<dbReference type="GO" id="GO:0071218">
    <property type="term" value="P:cellular response to misfolded protein"/>
    <property type="evidence" value="ECO:0007669"/>
    <property type="project" value="TreeGrafter"/>
</dbReference>
<dbReference type="InterPro" id="IPR013083">
    <property type="entry name" value="Znf_RING/FYVE/PHD"/>
</dbReference>